<dbReference type="RefSeq" id="WP_208845029.1">
    <property type="nucleotide sequence ID" value="NZ_CP072135.1"/>
</dbReference>
<reference evidence="1" key="1">
    <citation type="submission" date="2021-03" db="EMBL/GenBank/DDBJ databases">
        <title>Complete Genome of Pseudoalteromonas xiamenensis STKMTI.2, a new potential marine bacterium producing anti-Vibrio compounds.</title>
        <authorList>
            <person name="Handayani D.P."/>
            <person name="Isnansetyo A."/>
            <person name="Istiqomah I."/>
            <person name="Jumina J."/>
        </authorList>
    </citation>
    <scope>NUCLEOTIDE SEQUENCE</scope>
    <source>
        <strain evidence="1">STKMTI.2</strain>
        <plasmid evidence="1">unnamed5</plasmid>
    </source>
</reference>
<name>A0A975DLH0_9GAMM</name>
<protein>
    <submittedName>
        <fullName evidence="1">Uncharacterized protein</fullName>
    </submittedName>
</protein>
<organism evidence="1 2">
    <name type="scientific">Pseudoalteromonas xiamenensis</name>
    <dbReference type="NCBI Taxonomy" id="882626"/>
    <lineage>
        <taxon>Bacteria</taxon>
        <taxon>Pseudomonadati</taxon>
        <taxon>Pseudomonadota</taxon>
        <taxon>Gammaproteobacteria</taxon>
        <taxon>Alteromonadales</taxon>
        <taxon>Pseudoalteromonadaceae</taxon>
        <taxon>Pseudoalteromonas</taxon>
    </lineage>
</organism>
<dbReference type="KEGG" id="pxi:J5O05_18105"/>
<dbReference type="EMBL" id="CP072135">
    <property type="protein sequence ID" value="QTH73417.1"/>
    <property type="molecule type" value="Genomic_DNA"/>
</dbReference>
<keyword evidence="1" id="KW-0614">Plasmid</keyword>
<evidence type="ECO:0000313" key="2">
    <source>
        <dbReference type="Proteomes" id="UP000664904"/>
    </source>
</evidence>
<gene>
    <name evidence="1" type="ORF">J5O05_18105</name>
</gene>
<dbReference type="Proteomes" id="UP000664904">
    <property type="component" value="Plasmid unnamed5"/>
</dbReference>
<accession>A0A975DLH0</accession>
<proteinExistence type="predicted"/>
<keyword evidence="2" id="KW-1185">Reference proteome</keyword>
<evidence type="ECO:0000313" key="1">
    <source>
        <dbReference type="EMBL" id="QTH73417.1"/>
    </source>
</evidence>
<sequence length="162" mass="18888">MIRSFNVHLVPINFNNAQFCFCPLEPSVAAADYDAVMENPRYLQGVFGPDSQWPNELMTYAENLASLAVHQAEFERQEAFAYSIFNSERTRCLGSIYVEPCRLNEFDCEVYFWVRQSQMALENALFDVIQTWLKSTWMFSKIVFPGRTVSWLEWQEKLAGNE</sequence>
<geneLocation type="plasmid" evidence="1 2">
    <name>unnamed5</name>
</geneLocation>
<dbReference type="AlphaFoldDB" id="A0A975DLH0"/>